<keyword evidence="3" id="KW-1185">Reference proteome</keyword>
<dbReference type="InterPro" id="IPR004360">
    <property type="entry name" value="Glyas_Fos-R_dOase_dom"/>
</dbReference>
<reference evidence="2 3" key="1">
    <citation type="submission" date="2018-10" db="EMBL/GenBank/DDBJ databases">
        <title>Ulvibacterium marinum gen. nov., sp. nov., a novel marine bacterium of the family Flavobacteriaceae, isolated from a culture of the green alga Ulva prolifera.</title>
        <authorList>
            <person name="Zhang Z."/>
        </authorList>
    </citation>
    <scope>NUCLEOTIDE SEQUENCE [LARGE SCALE GENOMIC DNA]</scope>
    <source>
        <strain evidence="2 3">CCMM003</strain>
    </source>
</reference>
<proteinExistence type="predicted"/>
<dbReference type="Proteomes" id="UP000276603">
    <property type="component" value="Unassembled WGS sequence"/>
</dbReference>
<dbReference type="InterPro" id="IPR029068">
    <property type="entry name" value="Glyas_Bleomycin-R_OHBP_Dase"/>
</dbReference>
<dbReference type="Gene3D" id="3.10.180.10">
    <property type="entry name" value="2,3-Dihydroxybiphenyl 1,2-Dioxygenase, domain 1"/>
    <property type="match status" value="1"/>
</dbReference>
<comment type="caution">
    <text evidence="2">The sequence shown here is derived from an EMBL/GenBank/DDBJ whole genome shotgun (WGS) entry which is preliminary data.</text>
</comment>
<organism evidence="2 3">
    <name type="scientific">Ulvibacterium marinum</name>
    <dbReference type="NCBI Taxonomy" id="2419782"/>
    <lineage>
        <taxon>Bacteria</taxon>
        <taxon>Pseudomonadati</taxon>
        <taxon>Bacteroidota</taxon>
        <taxon>Flavobacteriia</taxon>
        <taxon>Flavobacteriales</taxon>
        <taxon>Flavobacteriaceae</taxon>
        <taxon>Ulvibacterium</taxon>
    </lineage>
</organism>
<dbReference type="EMBL" id="RBCJ01000003">
    <property type="protein sequence ID" value="RKN79489.1"/>
    <property type="molecule type" value="Genomic_DNA"/>
</dbReference>
<evidence type="ECO:0000313" key="2">
    <source>
        <dbReference type="EMBL" id="RKN79489.1"/>
    </source>
</evidence>
<sequence length="142" mass="16612">MRYFILFLLLLFTTCMFSQLQEINLGNMKINHHVKDTSKVRNFYKDVLGAKLVQPKSKFPRDYLEFSNGFRLNIIYLNEGVPSLTEFYDGLWIRIHVEDFKKVAQRIKNSGAKIIKDRPENNEIYFQAPGGQVFRMGGLKSN</sequence>
<dbReference type="Pfam" id="PF00903">
    <property type="entry name" value="Glyoxalase"/>
    <property type="match status" value="1"/>
</dbReference>
<gene>
    <name evidence="2" type="ORF">D7Z94_14380</name>
</gene>
<protein>
    <recommendedName>
        <fullName evidence="1">Glyoxalase/fosfomycin resistance/dioxygenase domain-containing protein</fullName>
    </recommendedName>
</protein>
<dbReference type="AlphaFoldDB" id="A0A3B0C675"/>
<name>A0A3B0C675_9FLAO</name>
<accession>A0A3B0C675</accession>
<dbReference type="SUPFAM" id="SSF54593">
    <property type="entry name" value="Glyoxalase/Bleomycin resistance protein/Dihydroxybiphenyl dioxygenase"/>
    <property type="match status" value="1"/>
</dbReference>
<evidence type="ECO:0000259" key="1">
    <source>
        <dbReference type="Pfam" id="PF00903"/>
    </source>
</evidence>
<evidence type="ECO:0000313" key="3">
    <source>
        <dbReference type="Proteomes" id="UP000276603"/>
    </source>
</evidence>
<feature type="domain" description="Glyoxalase/fosfomycin resistance/dioxygenase" evidence="1">
    <location>
        <begin position="34"/>
        <end position="131"/>
    </location>
</feature>